<reference evidence="1 2" key="1">
    <citation type="submission" date="2021-05" db="EMBL/GenBank/DDBJ databases">
        <title>Genome Assembly of Synthetic Allotetraploid Brassica napus Reveals Homoeologous Exchanges between Subgenomes.</title>
        <authorList>
            <person name="Davis J.T."/>
        </authorList>
    </citation>
    <scope>NUCLEOTIDE SEQUENCE [LARGE SCALE GENOMIC DNA]</scope>
    <source>
        <strain evidence="2">cv. Da-Ae</strain>
        <tissue evidence="1">Seedling</tissue>
    </source>
</reference>
<proteinExistence type="predicted"/>
<feature type="non-terminal residue" evidence="1">
    <location>
        <position position="1"/>
    </location>
</feature>
<keyword evidence="2" id="KW-1185">Reference proteome</keyword>
<dbReference type="Proteomes" id="UP000824890">
    <property type="component" value="Unassembled WGS sequence"/>
</dbReference>
<gene>
    <name evidence="1" type="ORF">HID58_028464</name>
</gene>
<accession>A0ABQ8CBT6</accession>
<dbReference type="EMBL" id="JAGKQM010000008">
    <property type="protein sequence ID" value="KAH0914018.1"/>
    <property type="molecule type" value="Genomic_DNA"/>
</dbReference>
<organism evidence="1 2">
    <name type="scientific">Brassica napus</name>
    <name type="common">Rape</name>
    <dbReference type="NCBI Taxonomy" id="3708"/>
    <lineage>
        <taxon>Eukaryota</taxon>
        <taxon>Viridiplantae</taxon>
        <taxon>Streptophyta</taxon>
        <taxon>Embryophyta</taxon>
        <taxon>Tracheophyta</taxon>
        <taxon>Spermatophyta</taxon>
        <taxon>Magnoliopsida</taxon>
        <taxon>eudicotyledons</taxon>
        <taxon>Gunneridae</taxon>
        <taxon>Pentapetalae</taxon>
        <taxon>rosids</taxon>
        <taxon>malvids</taxon>
        <taxon>Brassicales</taxon>
        <taxon>Brassicaceae</taxon>
        <taxon>Brassiceae</taxon>
        <taxon>Brassica</taxon>
    </lineage>
</organism>
<comment type="caution">
    <text evidence="1">The sequence shown here is derived from an EMBL/GenBank/DDBJ whole genome shotgun (WGS) entry which is preliminary data.</text>
</comment>
<sequence>GFFFDFDNPAIVKAMGDKIRKSDLICELPDELVLKILRSRVEILQLKLNPCYEKPINKRLVNNAVARSLRELRF</sequence>
<evidence type="ECO:0000313" key="2">
    <source>
        <dbReference type="Proteomes" id="UP000824890"/>
    </source>
</evidence>
<protein>
    <submittedName>
        <fullName evidence="1">Uncharacterized protein</fullName>
    </submittedName>
</protein>
<evidence type="ECO:0000313" key="1">
    <source>
        <dbReference type="EMBL" id="KAH0914018.1"/>
    </source>
</evidence>
<name>A0ABQ8CBT6_BRANA</name>